<evidence type="ECO:0000313" key="2">
    <source>
        <dbReference type="EMBL" id="CAF4119387.1"/>
    </source>
</evidence>
<reference evidence="1" key="1">
    <citation type="submission" date="2021-02" db="EMBL/GenBank/DDBJ databases">
        <authorList>
            <person name="Nowell W R."/>
        </authorList>
    </citation>
    <scope>NUCLEOTIDE SEQUENCE</scope>
</reference>
<protein>
    <submittedName>
        <fullName evidence="1">Uncharacterized protein</fullName>
    </submittedName>
</protein>
<dbReference type="EMBL" id="CAJOAZ010005974">
    <property type="protein sequence ID" value="CAF4119387.1"/>
    <property type="molecule type" value="Genomic_DNA"/>
</dbReference>
<dbReference type="EMBL" id="CAJNOG010000425">
    <property type="protein sequence ID" value="CAF1235082.1"/>
    <property type="molecule type" value="Genomic_DNA"/>
</dbReference>
<accession>A0A814YUG4</accession>
<sequence length="560" mass="65073">MYINTWHHTNEASPPIKNCAGSSGNFEIVKNKFVRYTLRTSGFRIDELTLILFDELSTKAICTVSAVGQDFGWMDCEQNGINPSLIKTATHETLTVYYAKGNFTTIVTHDIGFNVGRFVINVYQSPELTIHSTGELSSNLEGLIGMSLYAKLQIQSLPFKPKLLFVLHDQMSRDENNNFSITSIDGLYNKISSNWKTIDELGQGLLKCKSLAELKATNELKLKANEIIQQKSKLLFKEGTKLLNRLLIEQKQTTEQLNNNSTNNIQVTADINLKNFLKDGYKQLKDLTDELIKDAIDEYEQSAQSYHADIKSNIQKNIEPRIFCTEQLLKQRFAEDAYTVSKENVALEIQKQLLSTTKIFFDKQTQTITDINEFNAVLNDRYNELYRKFEEYLNSLRIKRLDITKTVMYIYNHTIKTRRGTTVNQHNIYNLCPILDYRTYPEKFHQLESVDVSIQSYLDNQQQPNQNENFFRHIFSTNPWRALREQLGWFNHHTRGDEYQKRMFLSISEGVIPQVNNNINTILSKIKLSYNDPQLIANLIQYVDYSIKMQHHQYNKIRII</sequence>
<proteinExistence type="predicted"/>
<name>A0A814YUG4_9BILA</name>
<dbReference type="Proteomes" id="UP000663844">
    <property type="component" value="Unassembled WGS sequence"/>
</dbReference>
<organism evidence="1 3">
    <name type="scientific">Adineta steineri</name>
    <dbReference type="NCBI Taxonomy" id="433720"/>
    <lineage>
        <taxon>Eukaryota</taxon>
        <taxon>Metazoa</taxon>
        <taxon>Spiralia</taxon>
        <taxon>Gnathifera</taxon>
        <taxon>Rotifera</taxon>
        <taxon>Eurotatoria</taxon>
        <taxon>Bdelloidea</taxon>
        <taxon>Adinetida</taxon>
        <taxon>Adinetidae</taxon>
        <taxon>Adineta</taxon>
    </lineage>
</organism>
<dbReference type="AlphaFoldDB" id="A0A814YUG4"/>
<gene>
    <name evidence="1" type="ORF">JYZ213_LOCUS28759</name>
    <name evidence="2" type="ORF">OXD698_LOCUS36392</name>
</gene>
<evidence type="ECO:0000313" key="1">
    <source>
        <dbReference type="EMBL" id="CAF1235082.1"/>
    </source>
</evidence>
<dbReference type="Proteomes" id="UP000663845">
    <property type="component" value="Unassembled WGS sequence"/>
</dbReference>
<comment type="caution">
    <text evidence="1">The sequence shown here is derived from an EMBL/GenBank/DDBJ whole genome shotgun (WGS) entry which is preliminary data.</text>
</comment>
<evidence type="ECO:0000313" key="3">
    <source>
        <dbReference type="Proteomes" id="UP000663845"/>
    </source>
</evidence>